<dbReference type="InterPro" id="IPR028096">
    <property type="entry name" value="EfeO_Cupredoxin"/>
</dbReference>
<dbReference type="PANTHER" id="PTHR36507">
    <property type="entry name" value="BLL1555 PROTEIN"/>
    <property type="match status" value="1"/>
</dbReference>
<dbReference type="Pfam" id="PF13473">
    <property type="entry name" value="Cupredoxin_1"/>
    <property type="match status" value="1"/>
</dbReference>
<dbReference type="Gene3D" id="2.60.40.420">
    <property type="entry name" value="Cupredoxins - blue copper proteins"/>
    <property type="match status" value="1"/>
</dbReference>
<keyword evidence="2" id="KW-0813">Transport</keyword>
<dbReference type="GO" id="GO:0009055">
    <property type="term" value="F:electron transfer activity"/>
    <property type="evidence" value="ECO:0007669"/>
    <property type="project" value="InterPro"/>
</dbReference>
<evidence type="ECO:0000256" key="4">
    <source>
        <dbReference type="ARBA" id="ARBA00022982"/>
    </source>
</evidence>
<dbReference type="SUPFAM" id="SSF49503">
    <property type="entry name" value="Cupredoxins"/>
    <property type="match status" value="1"/>
</dbReference>
<evidence type="ECO:0000256" key="3">
    <source>
        <dbReference type="ARBA" id="ARBA00022764"/>
    </source>
</evidence>
<dbReference type="InterPro" id="IPR008972">
    <property type="entry name" value="Cupredoxin"/>
</dbReference>
<reference evidence="6" key="1">
    <citation type="submission" date="2020-05" db="EMBL/GenBank/DDBJ databases">
        <authorList>
            <person name="Chiriac C."/>
            <person name="Salcher M."/>
            <person name="Ghai R."/>
            <person name="Kavagutti S V."/>
        </authorList>
    </citation>
    <scope>NUCLEOTIDE SEQUENCE</scope>
</reference>
<dbReference type="GO" id="GO:0042597">
    <property type="term" value="C:periplasmic space"/>
    <property type="evidence" value="ECO:0007669"/>
    <property type="project" value="UniProtKB-SubCell"/>
</dbReference>
<evidence type="ECO:0000259" key="5">
    <source>
        <dbReference type="Pfam" id="PF13473"/>
    </source>
</evidence>
<dbReference type="InterPro" id="IPR052721">
    <property type="entry name" value="ET_Amicyanin"/>
</dbReference>
<gene>
    <name evidence="6" type="ORF">UFOPK1392_01966</name>
</gene>
<evidence type="ECO:0000313" key="6">
    <source>
        <dbReference type="EMBL" id="CAB4324201.1"/>
    </source>
</evidence>
<sequence length="130" mass="13997">MSRRGFRSAAVVVVLALGALSTGCTSTPSDPLVIPGDTPDSLAPDGAVIELSDVTLKPRVVEITEGGSVVWINRDRTAHQLVSLAPNVFETPRLNEGESHVQSFTKPGTYPYFCTIHNEMKGTIVVYYAH</sequence>
<keyword evidence="4" id="KW-0249">Electron transport</keyword>
<feature type="domain" description="EfeO-type cupredoxin-like" evidence="5">
    <location>
        <begin position="46"/>
        <end position="126"/>
    </location>
</feature>
<protein>
    <submittedName>
        <fullName evidence="6">Unannotated protein</fullName>
    </submittedName>
</protein>
<evidence type="ECO:0000256" key="1">
    <source>
        <dbReference type="ARBA" id="ARBA00004418"/>
    </source>
</evidence>
<comment type="subcellular location">
    <subcellularLocation>
        <location evidence="1">Periplasm</location>
    </subcellularLocation>
</comment>
<proteinExistence type="predicted"/>
<name>A0A6J5YIA4_9ZZZZ</name>
<dbReference type="PANTHER" id="PTHR36507:SF1">
    <property type="entry name" value="BLL1555 PROTEIN"/>
    <property type="match status" value="1"/>
</dbReference>
<accession>A0A6J5YIA4</accession>
<evidence type="ECO:0000256" key="2">
    <source>
        <dbReference type="ARBA" id="ARBA00022448"/>
    </source>
</evidence>
<dbReference type="InterPro" id="IPR002386">
    <property type="entry name" value="Amicyanin/Pseudoazurin"/>
</dbReference>
<dbReference type="EMBL" id="CAEMXZ010000114">
    <property type="protein sequence ID" value="CAB4324201.1"/>
    <property type="molecule type" value="Genomic_DNA"/>
</dbReference>
<keyword evidence="3" id="KW-0574">Periplasm</keyword>
<dbReference type="PROSITE" id="PS51257">
    <property type="entry name" value="PROKAR_LIPOPROTEIN"/>
    <property type="match status" value="1"/>
</dbReference>
<dbReference type="AlphaFoldDB" id="A0A6J5YIA4"/>
<dbReference type="GO" id="GO:0005507">
    <property type="term" value="F:copper ion binding"/>
    <property type="evidence" value="ECO:0007669"/>
    <property type="project" value="InterPro"/>
</dbReference>
<organism evidence="6">
    <name type="scientific">freshwater metagenome</name>
    <dbReference type="NCBI Taxonomy" id="449393"/>
    <lineage>
        <taxon>unclassified sequences</taxon>
        <taxon>metagenomes</taxon>
        <taxon>ecological metagenomes</taxon>
    </lineage>
</organism>
<dbReference type="PRINTS" id="PR00155">
    <property type="entry name" value="AMICYANIN"/>
</dbReference>